<dbReference type="CDD" id="cd00121">
    <property type="entry name" value="MATH"/>
    <property type="match status" value="1"/>
</dbReference>
<protein>
    <recommendedName>
        <fullName evidence="1">MATH domain-containing protein</fullName>
    </recommendedName>
</protein>
<dbReference type="InterPro" id="IPR008974">
    <property type="entry name" value="TRAF-like"/>
</dbReference>
<dbReference type="Proteomes" id="UP000275267">
    <property type="component" value="Unassembled WGS sequence"/>
</dbReference>
<dbReference type="EMBL" id="PQIB02000014">
    <property type="protein sequence ID" value="RLM68839.1"/>
    <property type="molecule type" value="Genomic_DNA"/>
</dbReference>
<dbReference type="PROSITE" id="PS50144">
    <property type="entry name" value="MATH"/>
    <property type="match status" value="2"/>
</dbReference>
<dbReference type="OrthoDB" id="660257at2759"/>
<dbReference type="Gene3D" id="2.60.210.10">
    <property type="entry name" value="Apoptosis, Tumor Necrosis Factor Receptor Associated Protein 2, Chain A"/>
    <property type="match status" value="1"/>
</dbReference>
<sequence length="297" mass="34165">MAAGSSSTEQLHIDQLEVHGTRLDSPAYWDTDDDNDGCGPRPHELYGTFTWTIENFSQIYNKELCSNAFDVGGDKWFWKKEHDWGWKKFIELSRVLDGFLVDDVLTIRAQVQVIREKLDRPFRCLDELYRKELSKVYLTNVESIVRRFIEERRRKISKLINDERTIWSSLRAFWLETDPSSRQHLARENTGTVLRPLVKHFFVEKEVTSTLMMDALYAGLKVMKQVCKNREGTAGVQWPGEDGSRSTPMEVYSLAQARVNVVLDGTLNQTCMRLIAFGLRGGREVGLRDISLGPGQV</sequence>
<organism evidence="2 3">
    <name type="scientific">Panicum miliaceum</name>
    <name type="common">Proso millet</name>
    <name type="synonym">Broomcorn millet</name>
    <dbReference type="NCBI Taxonomy" id="4540"/>
    <lineage>
        <taxon>Eukaryota</taxon>
        <taxon>Viridiplantae</taxon>
        <taxon>Streptophyta</taxon>
        <taxon>Embryophyta</taxon>
        <taxon>Tracheophyta</taxon>
        <taxon>Spermatophyta</taxon>
        <taxon>Magnoliopsida</taxon>
        <taxon>Liliopsida</taxon>
        <taxon>Poales</taxon>
        <taxon>Poaceae</taxon>
        <taxon>PACMAD clade</taxon>
        <taxon>Panicoideae</taxon>
        <taxon>Panicodae</taxon>
        <taxon>Paniceae</taxon>
        <taxon>Panicinae</taxon>
        <taxon>Panicum</taxon>
        <taxon>Panicum sect. Panicum</taxon>
    </lineage>
</organism>
<dbReference type="Pfam" id="PF00917">
    <property type="entry name" value="MATH"/>
    <property type="match status" value="1"/>
</dbReference>
<dbReference type="PANTHER" id="PTHR47477:SF8">
    <property type="entry name" value="TNF RECEPTOR-ASSOCIATED FACTOR HOMOLOG 1A"/>
    <property type="match status" value="1"/>
</dbReference>
<accession>A0A3L6Q1V6</accession>
<feature type="domain" description="MATH" evidence="1">
    <location>
        <begin position="77"/>
        <end position="111"/>
    </location>
</feature>
<feature type="domain" description="MATH" evidence="1">
    <location>
        <begin position="46"/>
        <end position="76"/>
    </location>
</feature>
<dbReference type="InterPro" id="IPR055327">
    <property type="entry name" value="TRAF1A/B"/>
</dbReference>
<dbReference type="AlphaFoldDB" id="A0A3L6Q1V6"/>
<proteinExistence type="predicted"/>
<reference evidence="3" key="1">
    <citation type="journal article" date="2019" name="Nat. Commun.">
        <title>The genome of broomcorn millet.</title>
        <authorList>
            <person name="Zou C."/>
            <person name="Miki D."/>
            <person name="Li D."/>
            <person name="Tang Q."/>
            <person name="Xiao L."/>
            <person name="Rajput S."/>
            <person name="Deng P."/>
            <person name="Jia W."/>
            <person name="Huang R."/>
            <person name="Zhang M."/>
            <person name="Sun Y."/>
            <person name="Hu J."/>
            <person name="Fu X."/>
            <person name="Schnable P.S."/>
            <person name="Li F."/>
            <person name="Zhang H."/>
            <person name="Feng B."/>
            <person name="Zhu X."/>
            <person name="Liu R."/>
            <person name="Schnable J.C."/>
            <person name="Zhu J.-K."/>
            <person name="Zhang H."/>
        </authorList>
    </citation>
    <scope>NUCLEOTIDE SEQUENCE [LARGE SCALE GENOMIC DNA]</scope>
</reference>
<dbReference type="InterPro" id="IPR002083">
    <property type="entry name" value="MATH/TRAF_dom"/>
</dbReference>
<keyword evidence="3" id="KW-1185">Reference proteome</keyword>
<evidence type="ECO:0000313" key="2">
    <source>
        <dbReference type="EMBL" id="RLM68839.1"/>
    </source>
</evidence>
<evidence type="ECO:0000313" key="3">
    <source>
        <dbReference type="Proteomes" id="UP000275267"/>
    </source>
</evidence>
<dbReference type="STRING" id="4540.A0A3L6Q1V6"/>
<dbReference type="PANTHER" id="PTHR47477">
    <property type="entry name" value="TNF RECEPTOR-ASSOCIATED FACTOR HOMOLOG 1A"/>
    <property type="match status" value="1"/>
</dbReference>
<comment type="caution">
    <text evidence="2">The sequence shown here is derived from an EMBL/GenBank/DDBJ whole genome shotgun (WGS) entry which is preliminary data.</text>
</comment>
<gene>
    <name evidence="2" type="ORF">C2845_PM17G05070</name>
</gene>
<evidence type="ECO:0000259" key="1">
    <source>
        <dbReference type="PROSITE" id="PS50144"/>
    </source>
</evidence>
<dbReference type="SUPFAM" id="SSF49599">
    <property type="entry name" value="TRAF domain-like"/>
    <property type="match status" value="1"/>
</dbReference>
<name>A0A3L6Q1V6_PANMI</name>